<gene>
    <name evidence="1" type="ORF">PG991_011971</name>
</gene>
<proteinExistence type="predicted"/>
<sequence length="426" mass="48939">MAASSRTDIPWDLLITNFTFVKSNSDRNHVTDFSPCGEPNQGRDLNNFVEVLSKIIPEAATHKRIQYAKRYEAAAPDEIVISVEDALKIAPHLRRHHSHCEVDGRYMTDEGPVSVALCNHVGDTRCRCALRYEERRMSTFLHPYIQSGCHSFDLHNRRSFLGLEILKALLIYGDMETVLRICAHPEVDFLQWWGAQECPCTAADLGWDMLCREALRNFLGLGFIQGFAERRAQEHPDKGPEDFRLTRTYQQMVLRSTTSGVRSEIKGYRYKQFYGIGDGQFGLFPKPRELRRWCRNPGHFNYVLVLGRVPYDEFLVVERELPYLPSAQEVADVRSAVATKGRLPAELVDMVMGHGTHEETRALTVPHDPFHQQNQEQLEGFLGDCWQLLLRCDMFARALGDKVPWDLLIDKIIVLLFSRTMSGRKR</sequence>
<accession>A0ABR1RG02</accession>
<name>A0ABR1RG02_9PEZI</name>
<keyword evidence="2" id="KW-1185">Reference proteome</keyword>
<dbReference type="Proteomes" id="UP001396898">
    <property type="component" value="Unassembled WGS sequence"/>
</dbReference>
<comment type="caution">
    <text evidence="1">The sequence shown here is derived from an EMBL/GenBank/DDBJ whole genome shotgun (WGS) entry which is preliminary data.</text>
</comment>
<protein>
    <submittedName>
        <fullName evidence="1">Uncharacterized protein</fullName>
    </submittedName>
</protein>
<evidence type="ECO:0000313" key="1">
    <source>
        <dbReference type="EMBL" id="KAK8009420.1"/>
    </source>
</evidence>
<organism evidence="1 2">
    <name type="scientific">Apiospora marii</name>
    <dbReference type="NCBI Taxonomy" id="335849"/>
    <lineage>
        <taxon>Eukaryota</taxon>
        <taxon>Fungi</taxon>
        <taxon>Dikarya</taxon>
        <taxon>Ascomycota</taxon>
        <taxon>Pezizomycotina</taxon>
        <taxon>Sordariomycetes</taxon>
        <taxon>Xylariomycetidae</taxon>
        <taxon>Amphisphaeriales</taxon>
        <taxon>Apiosporaceae</taxon>
        <taxon>Apiospora</taxon>
    </lineage>
</organism>
<evidence type="ECO:0000313" key="2">
    <source>
        <dbReference type="Proteomes" id="UP001396898"/>
    </source>
</evidence>
<reference evidence="1 2" key="1">
    <citation type="submission" date="2023-01" db="EMBL/GenBank/DDBJ databases">
        <title>Analysis of 21 Apiospora genomes using comparative genomics revels a genus with tremendous synthesis potential of carbohydrate active enzymes and secondary metabolites.</title>
        <authorList>
            <person name="Sorensen T."/>
        </authorList>
    </citation>
    <scope>NUCLEOTIDE SEQUENCE [LARGE SCALE GENOMIC DNA]</scope>
    <source>
        <strain evidence="1 2">CBS 20057</strain>
    </source>
</reference>
<dbReference type="EMBL" id="JAQQWI010000016">
    <property type="protein sequence ID" value="KAK8009420.1"/>
    <property type="molecule type" value="Genomic_DNA"/>
</dbReference>